<dbReference type="EMBL" id="KZ987911">
    <property type="protein sequence ID" value="RKP13965.1"/>
    <property type="molecule type" value="Genomic_DNA"/>
</dbReference>
<dbReference type="Proteomes" id="UP000267251">
    <property type="component" value="Unassembled WGS sequence"/>
</dbReference>
<feature type="chain" id="PRO_5020844728" evidence="1">
    <location>
        <begin position="28"/>
        <end position="434"/>
    </location>
</feature>
<keyword evidence="3" id="KW-1185">Reference proteome</keyword>
<evidence type="ECO:0000313" key="2">
    <source>
        <dbReference type="EMBL" id="RKP13965.1"/>
    </source>
</evidence>
<proteinExistence type="predicted"/>
<accession>A0A4P9Y4X3</accession>
<evidence type="ECO:0000313" key="3">
    <source>
        <dbReference type="Proteomes" id="UP000267251"/>
    </source>
</evidence>
<organism evidence="2 3">
    <name type="scientific">Piptocephalis cylindrospora</name>
    <dbReference type="NCBI Taxonomy" id="1907219"/>
    <lineage>
        <taxon>Eukaryota</taxon>
        <taxon>Fungi</taxon>
        <taxon>Fungi incertae sedis</taxon>
        <taxon>Zoopagomycota</taxon>
        <taxon>Zoopagomycotina</taxon>
        <taxon>Zoopagomycetes</taxon>
        <taxon>Zoopagales</taxon>
        <taxon>Piptocephalidaceae</taxon>
        <taxon>Piptocephalis</taxon>
    </lineage>
</organism>
<name>A0A4P9Y4X3_9FUNG</name>
<sequence>MRHITSSFLLALSVISLVFLGERPVIALPPTETLVKGPLTKENLEKHTNTKSSSSVSDSARVLAWAEKVERIDDPHHLPSSPKRSDAPLASHSSSVSSFYDRRSEHSIFLPEDPSTYQNFISEHLPLIHTALNRIHRTSRSSPAEISPENRKILSEWLEISGEIDIKFSRIRGFFQNGVQRLKELRLITPKMLRYVGGDDNDISTVQSLLKPLKNDYLPFLSAFAIGHYKLSSISRPSNLPGKHPSNNLQTLDFIHEIKKNPNVKINAKLLSWSTLKGLDRAYNLVLEVHWMMNILKVIPVYSMQGIKEMMKDNRMSGINLKELSNRKSEIVAMVRKSIEDNQGHIGSKPDCDLAALNRLCMDADNLRTMIHKSVEQILSMIDDLKDDLMKKNRQVHTYLVSVMDNQFLANTLPFLSLYFISPLRLWWENGMAF</sequence>
<evidence type="ECO:0000256" key="1">
    <source>
        <dbReference type="SAM" id="SignalP"/>
    </source>
</evidence>
<protein>
    <submittedName>
        <fullName evidence="2">Uncharacterized protein</fullName>
    </submittedName>
</protein>
<dbReference type="AlphaFoldDB" id="A0A4P9Y4X3"/>
<feature type="signal peptide" evidence="1">
    <location>
        <begin position="1"/>
        <end position="27"/>
    </location>
</feature>
<gene>
    <name evidence="2" type="ORF">BJ684DRAFT_15683</name>
</gene>
<keyword evidence="1" id="KW-0732">Signal</keyword>
<reference evidence="3" key="1">
    <citation type="journal article" date="2018" name="Nat. Microbiol.">
        <title>Leveraging single-cell genomics to expand the fungal tree of life.</title>
        <authorList>
            <person name="Ahrendt S.R."/>
            <person name="Quandt C.A."/>
            <person name="Ciobanu D."/>
            <person name="Clum A."/>
            <person name="Salamov A."/>
            <person name="Andreopoulos B."/>
            <person name="Cheng J.F."/>
            <person name="Woyke T."/>
            <person name="Pelin A."/>
            <person name="Henrissat B."/>
            <person name="Reynolds N.K."/>
            <person name="Benny G.L."/>
            <person name="Smith M.E."/>
            <person name="James T.Y."/>
            <person name="Grigoriev I.V."/>
        </authorList>
    </citation>
    <scope>NUCLEOTIDE SEQUENCE [LARGE SCALE GENOMIC DNA]</scope>
</reference>